<gene>
    <name evidence="1" type="ORF">Nepgr_003950</name>
</gene>
<protein>
    <submittedName>
        <fullName evidence="1">Uncharacterized protein</fullName>
    </submittedName>
</protein>
<organism evidence="1 2">
    <name type="scientific">Nepenthes gracilis</name>
    <name type="common">Slender pitcher plant</name>
    <dbReference type="NCBI Taxonomy" id="150966"/>
    <lineage>
        <taxon>Eukaryota</taxon>
        <taxon>Viridiplantae</taxon>
        <taxon>Streptophyta</taxon>
        <taxon>Embryophyta</taxon>
        <taxon>Tracheophyta</taxon>
        <taxon>Spermatophyta</taxon>
        <taxon>Magnoliopsida</taxon>
        <taxon>eudicotyledons</taxon>
        <taxon>Gunneridae</taxon>
        <taxon>Pentapetalae</taxon>
        <taxon>Caryophyllales</taxon>
        <taxon>Nepenthaceae</taxon>
        <taxon>Nepenthes</taxon>
    </lineage>
</organism>
<evidence type="ECO:0000313" key="2">
    <source>
        <dbReference type="Proteomes" id="UP001279734"/>
    </source>
</evidence>
<dbReference type="EMBL" id="BSYO01000003">
    <property type="protein sequence ID" value="GMH02111.1"/>
    <property type="molecule type" value="Genomic_DNA"/>
</dbReference>
<evidence type="ECO:0000313" key="1">
    <source>
        <dbReference type="EMBL" id="GMH02111.1"/>
    </source>
</evidence>
<sequence length="210" mass="22398">MNGALDVLEPEASPIGVTFVSAAATLPPASGKIPQTVVTPSSLTSALGQVYSSDGDSHASVGCNKLAISLTPVDKVCQQLPAAGKLDHDETVSYSAFRSALIFDTCQPAPDSFPEIATAEDLDAVSVSESTDAIPTPGNEAVMPMIPVVSDDQDTIRMEGLLQSVHFMKLDVVTQMMMHYLMLPNIFIDCLERLIHGISHTLMPMDEMLH</sequence>
<reference evidence="1" key="1">
    <citation type="submission" date="2023-05" db="EMBL/GenBank/DDBJ databases">
        <title>Nepenthes gracilis genome sequencing.</title>
        <authorList>
            <person name="Fukushima K."/>
        </authorList>
    </citation>
    <scope>NUCLEOTIDE SEQUENCE</scope>
    <source>
        <strain evidence="1">SING2019-196</strain>
    </source>
</reference>
<keyword evidence="2" id="KW-1185">Reference proteome</keyword>
<dbReference type="AlphaFoldDB" id="A0AAD3S0F9"/>
<dbReference type="Proteomes" id="UP001279734">
    <property type="component" value="Unassembled WGS sequence"/>
</dbReference>
<name>A0AAD3S0F9_NEPGR</name>
<accession>A0AAD3S0F9</accession>
<proteinExistence type="predicted"/>
<comment type="caution">
    <text evidence="1">The sequence shown here is derived from an EMBL/GenBank/DDBJ whole genome shotgun (WGS) entry which is preliminary data.</text>
</comment>